<name>A0A1C3VX19_9HYPH</name>
<organism evidence="2 3">
    <name type="scientific">Rhizobium multihospitium</name>
    <dbReference type="NCBI Taxonomy" id="410764"/>
    <lineage>
        <taxon>Bacteria</taxon>
        <taxon>Pseudomonadati</taxon>
        <taxon>Pseudomonadota</taxon>
        <taxon>Alphaproteobacteria</taxon>
        <taxon>Hyphomicrobiales</taxon>
        <taxon>Rhizobiaceae</taxon>
        <taxon>Rhizobium/Agrobacterium group</taxon>
        <taxon>Rhizobium</taxon>
    </lineage>
</organism>
<dbReference type="EMBL" id="FMAG01000004">
    <property type="protein sequence ID" value="SCB32175.1"/>
    <property type="molecule type" value="Genomic_DNA"/>
</dbReference>
<sequence length="127" mass="13018">MHLDILIGSLAVTLGCAASLNAAATETADLLRRISAGTVAAISDGDFVGKTYATGLLAPADGDYRDLLTVLSIVDGNVVTGTLPVSNSVTAAPEILALTSGGRTAFVTERCSFVSRFHPVLHFAVTL</sequence>
<keyword evidence="3" id="KW-1185">Reference proteome</keyword>
<feature type="chain" id="PRO_5008684838" evidence="1">
    <location>
        <begin position="25"/>
        <end position="127"/>
    </location>
</feature>
<evidence type="ECO:0000313" key="2">
    <source>
        <dbReference type="EMBL" id="SCB32175.1"/>
    </source>
</evidence>
<proteinExistence type="predicted"/>
<dbReference type="Proteomes" id="UP000199101">
    <property type="component" value="Unassembled WGS sequence"/>
</dbReference>
<dbReference type="STRING" id="410764.GA0061103_4417"/>
<keyword evidence="1" id="KW-0732">Signal</keyword>
<evidence type="ECO:0000313" key="3">
    <source>
        <dbReference type="Proteomes" id="UP000199101"/>
    </source>
</evidence>
<gene>
    <name evidence="2" type="ORF">GA0061103_4417</name>
</gene>
<protein>
    <submittedName>
        <fullName evidence="2">Uncharacterized protein</fullName>
    </submittedName>
</protein>
<reference evidence="3" key="1">
    <citation type="submission" date="2016-08" db="EMBL/GenBank/DDBJ databases">
        <authorList>
            <person name="Varghese N."/>
            <person name="Submissions Spin"/>
        </authorList>
    </citation>
    <scope>NUCLEOTIDE SEQUENCE [LARGE SCALE GENOMIC DNA]</scope>
    <source>
        <strain evidence="3">HAMBI 2975</strain>
    </source>
</reference>
<evidence type="ECO:0000256" key="1">
    <source>
        <dbReference type="SAM" id="SignalP"/>
    </source>
</evidence>
<dbReference type="RefSeq" id="WP_245304774.1">
    <property type="nucleotide sequence ID" value="NZ_FMAG01000004.1"/>
</dbReference>
<dbReference type="AlphaFoldDB" id="A0A1C3VX19"/>
<accession>A0A1C3VX19</accession>
<feature type="signal peptide" evidence="1">
    <location>
        <begin position="1"/>
        <end position="24"/>
    </location>
</feature>